<proteinExistence type="predicted"/>
<dbReference type="PANTHER" id="PTHR12236:SF79">
    <property type="entry name" value="CUTICULAR PROTEIN 50CB-RELATED"/>
    <property type="match status" value="1"/>
</dbReference>
<evidence type="ECO:0000313" key="4">
    <source>
        <dbReference type="EMBL" id="CDW34932.1"/>
    </source>
</evidence>
<evidence type="ECO:0000256" key="3">
    <source>
        <dbReference type="SAM" id="SignalP"/>
    </source>
</evidence>
<feature type="chain" id="PRO_5005488514" evidence="3">
    <location>
        <begin position="21"/>
        <end position="228"/>
    </location>
</feature>
<dbReference type="InterPro" id="IPR051217">
    <property type="entry name" value="Insect_Cuticle_Struc_Prot"/>
</dbReference>
<sequence>IFSMIRKLFLTFILVQFVKGDGPPTPSPIYYKPYVPPTTQQGPIQAPIDLPPLSTGPVYRPIASSPPVLQSLPALPAYSSYIAPPPQLPPQSSKVPIYQPIIEPSPLPAPSFPAYRPTTPSVPVNQPLTQPPTSVYKPYVPPPPSEPANYVYEYFVFDAESGVDISADEQAINGDVEGSYKVALPDGRIQTVTYYVIENSGFVADVKYEVGPSSIVFEPYPQYGSYIK</sequence>
<dbReference type="GO" id="GO:0031012">
    <property type="term" value="C:extracellular matrix"/>
    <property type="evidence" value="ECO:0007669"/>
    <property type="project" value="TreeGrafter"/>
</dbReference>
<organism evidence="4">
    <name type="scientific">Lepeophtheirus salmonis</name>
    <name type="common">Salmon louse</name>
    <name type="synonym">Caligus salmonis</name>
    <dbReference type="NCBI Taxonomy" id="72036"/>
    <lineage>
        <taxon>Eukaryota</taxon>
        <taxon>Metazoa</taxon>
        <taxon>Ecdysozoa</taxon>
        <taxon>Arthropoda</taxon>
        <taxon>Crustacea</taxon>
        <taxon>Multicrustacea</taxon>
        <taxon>Hexanauplia</taxon>
        <taxon>Copepoda</taxon>
        <taxon>Siphonostomatoida</taxon>
        <taxon>Caligidae</taxon>
        <taxon>Lepeophtheirus</taxon>
    </lineage>
</organism>
<dbReference type="PRINTS" id="PR01217">
    <property type="entry name" value="PRICHEXTENSN"/>
</dbReference>
<feature type="non-terminal residue" evidence="4">
    <location>
        <position position="1"/>
    </location>
</feature>
<name>A0A0K2UAH0_LEPSM</name>
<reference evidence="4" key="1">
    <citation type="submission" date="2014-05" db="EMBL/GenBank/DDBJ databases">
        <authorList>
            <person name="Chronopoulou M."/>
        </authorList>
    </citation>
    <scope>NUCLEOTIDE SEQUENCE</scope>
    <source>
        <tissue evidence="4">Whole organism</tissue>
    </source>
</reference>
<dbReference type="PROSITE" id="PS51155">
    <property type="entry name" value="CHIT_BIND_RR_2"/>
    <property type="match status" value="1"/>
</dbReference>
<accession>A0A0K2UAH0</accession>
<dbReference type="GO" id="GO:0042302">
    <property type="term" value="F:structural constituent of cuticle"/>
    <property type="evidence" value="ECO:0007669"/>
    <property type="project" value="UniProtKB-UniRule"/>
</dbReference>
<dbReference type="AlphaFoldDB" id="A0A0K2UAH0"/>
<dbReference type="EMBL" id="HACA01017571">
    <property type="protein sequence ID" value="CDW34932.1"/>
    <property type="molecule type" value="Transcribed_RNA"/>
</dbReference>
<protein>
    <submittedName>
        <fullName evidence="4">Uncharacterized protein</fullName>
    </submittedName>
</protein>
<dbReference type="PANTHER" id="PTHR12236">
    <property type="entry name" value="STRUCTURAL CONTITUENT OF CUTICLE"/>
    <property type="match status" value="1"/>
</dbReference>
<evidence type="ECO:0000256" key="2">
    <source>
        <dbReference type="PROSITE-ProRule" id="PRU00497"/>
    </source>
</evidence>
<evidence type="ECO:0000256" key="1">
    <source>
        <dbReference type="ARBA" id="ARBA00022460"/>
    </source>
</evidence>
<dbReference type="GO" id="GO:0005615">
    <property type="term" value="C:extracellular space"/>
    <property type="evidence" value="ECO:0007669"/>
    <property type="project" value="TreeGrafter"/>
</dbReference>
<keyword evidence="3" id="KW-0732">Signal</keyword>
<keyword evidence="1 2" id="KW-0193">Cuticle</keyword>
<dbReference type="InterPro" id="IPR000618">
    <property type="entry name" value="Insect_cuticle"/>
</dbReference>
<feature type="signal peptide" evidence="3">
    <location>
        <begin position="1"/>
        <end position="20"/>
    </location>
</feature>
<dbReference type="Pfam" id="PF00379">
    <property type="entry name" value="Chitin_bind_4"/>
    <property type="match status" value="1"/>
</dbReference>